<proteinExistence type="predicted"/>
<name>A0AAD5QRX8_PARTN</name>
<protein>
    <submittedName>
        <fullName evidence="1">Uncharacterized protein</fullName>
    </submittedName>
</protein>
<evidence type="ECO:0000313" key="2">
    <source>
        <dbReference type="Proteomes" id="UP001196413"/>
    </source>
</evidence>
<dbReference type="Proteomes" id="UP001196413">
    <property type="component" value="Unassembled WGS sequence"/>
</dbReference>
<comment type="caution">
    <text evidence="1">The sequence shown here is derived from an EMBL/GenBank/DDBJ whole genome shotgun (WGS) entry which is preliminary data.</text>
</comment>
<keyword evidence="2" id="KW-1185">Reference proteome</keyword>
<evidence type="ECO:0000313" key="1">
    <source>
        <dbReference type="EMBL" id="KAJ1359440.1"/>
    </source>
</evidence>
<dbReference type="AlphaFoldDB" id="A0AAD5QRX8"/>
<gene>
    <name evidence="1" type="ORF">KIN20_018172</name>
</gene>
<sequence>MELKKRAEAGVGAEGFAIKWKARSCLYGEPWLTGSLQCFELRKFVTSFSEECETVETTVIDGLKKFSNKLELAHRDINGLSNQCIVCTKFPGIYPQRLATFDSVDASANLSSLVDHKVIVAYIRLYLNVIGRTKRVGNCHHINAKFRIRYSTRRHGITNTTTSP</sequence>
<reference evidence="1" key="1">
    <citation type="submission" date="2021-06" db="EMBL/GenBank/DDBJ databases">
        <title>Parelaphostrongylus tenuis whole genome reference sequence.</title>
        <authorList>
            <person name="Garwood T.J."/>
            <person name="Larsen P.A."/>
            <person name="Fountain-Jones N.M."/>
            <person name="Garbe J.R."/>
            <person name="Macchietto M.G."/>
            <person name="Kania S.A."/>
            <person name="Gerhold R.W."/>
            <person name="Richards J.E."/>
            <person name="Wolf T.M."/>
        </authorList>
    </citation>
    <scope>NUCLEOTIDE SEQUENCE</scope>
    <source>
        <strain evidence="1">MNPRO001-30</strain>
        <tissue evidence="1">Meninges</tissue>
    </source>
</reference>
<dbReference type="EMBL" id="JAHQIW010003620">
    <property type="protein sequence ID" value="KAJ1359440.1"/>
    <property type="molecule type" value="Genomic_DNA"/>
</dbReference>
<organism evidence="1 2">
    <name type="scientific">Parelaphostrongylus tenuis</name>
    <name type="common">Meningeal worm</name>
    <dbReference type="NCBI Taxonomy" id="148309"/>
    <lineage>
        <taxon>Eukaryota</taxon>
        <taxon>Metazoa</taxon>
        <taxon>Ecdysozoa</taxon>
        <taxon>Nematoda</taxon>
        <taxon>Chromadorea</taxon>
        <taxon>Rhabditida</taxon>
        <taxon>Rhabditina</taxon>
        <taxon>Rhabditomorpha</taxon>
        <taxon>Strongyloidea</taxon>
        <taxon>Metastrongylidae</taxon>
        <taxon>Parelaphostrongylus</taxon>
    </lineage>
</organism>
<accession>A0AAD5QRX8</accession>